<dbReference type="AlphaFoldDB" id="A0A498LKT1"/>
<evidence type="ECO:0000256" key="9">
    <source>
        <dbReference type="RuleBase" id="RU000688"/>
    </source>
</evidence>
<keyword evidence="3 9" id="KW-0812">Transmembrane</keyword>
<dbReference type="GO" id="GO:0005886">
    <property type="term" value="C:plasma membrane"/>
    <property type="evidence" value="ECO:0007669"/>
    <property type="project" value="UniProtKB-SubCell"/>
</dbReference>
<evidence type="ECO:0000256" key="8">
    <source>
        <dbReference type="ARBA" id="ARBA00023224"/>
    </source>
</evidence>
<evidence type="ECO:0000256" key="6">
    <source>
        <dbReference type="ARBA" id="ARBA00023136"/>
    </source>
</evidence>
<dbReference type="STRING" id="84645.A0A498LKT1"/>
<evidence type="ECO:0000256" key="2">
    <source>
        <dbReference type="ARBA" id="ARBA00022475"/>
    </source>
</evidence>
<dbReference type="Pfam" id="PF00001">
    <property type="entry name" value="7tm_1"/>
    <property type="match status" value="1"/>
</dbReference>
<dbReference type="PRINTS" id="PR00237">
    <property type="entry name" value="GPCRRHODOPSN"/>
</dbReference>
<evidence type="ECO:0000256" key="3">
    <source>
        <dbReference type="ARBA" id="ARBA00022692"/>
    </source>
</evidence>
<evidence type="ECO:0000313" key="11">
    <source>
        <dbReference type="Proteomes" id="UP000290572"/>
    </source>
</evidence>
<organism evidence="10 11">
    <name type="scientific">Labeo rohita</name>
    <name type="common">Indian major carp</name>
    <name type="synonym">Cyprinus rohita</name>
    <dbReference type="NCBI Taxonomy" id="84645"/>
    <lineage>
        <taxon>Eukaryota</taxon>
        <taxon>Metazoa</taxon>
        <taxon>Chordata</taxon>
        <taxon>Craniata</taxon>
        <taxon>Vertebrata</taxon>
        <taxon>Euteleostomi</taxon>
        <taxon>Actinopterygii</taxon>
        <taxon>Neopterygii</taxon>
        <taxon>Teleostei</taxon>
        <taxon>Ostariophysi</taxon>
        <taxon>Cypriniformes</taxon>
        <taxon>Cyprinidae</taxon>
        <taxon>Labeoninae</taxon>
        <taxon>Labeonini</taxon>
        <taxon>Labeo</taxon>
    </lineage>
</organism>
<name>A0A498LKT1_LABRO</name>
<dbReference type="PROSITE" id="PS50262">
    <property type="entry name" value="G_PROTEIN_RECEP_F1_2"/>
    <property type="match status" value="1"/>
</dbReference>
<evidence type="ECO:0000256" key="5">
    <source>
        <dbReference type="ARBA" id="ARBA00023040"/>
    </source>
</evidence>
<keyword evidence="5 9" id="KW-0297">G-protein coupled receptor</keyword>
<protein>
    <submittedName>
        <fullName evidence="10">Putative G-protein coupled receptor 135</fullName>
    </submittedName>
</protein>
<dbReference type="Gene3D" id="1.20.1070.10">
    <property type="entry name" value="Rhodopsin 7-helix transmembrane proteins"/>
    <property type="match status" value="1"/>
</dbReference>
<gene>
    <name evidence="10" type="ORF">ROHU_011369</name>
</gene>
<dbReference type="SUPFAM" id="SSF81321">
    <property type="entry name" value="Family A G protein-coupled receptor-like"/>
    <property type="match status" value="1"/>
</dbReference>
<accession>A0A498LKT1</accession>
<proteinExistence type="inferred from homology"/>
<dbReference type="CDD" id="cd15212">
    <property type="entry name" value="7tmA_GPR135"/>
    <property type="match status" value="1"/>
</dbReference>
<keyword evidence="6" id="KW-0472">Membrane</keyword>
<comment type="subcellular location">
    <subcellularLocation>
        <location evidence="1">Cell membrane</location>
        <topology evidence="1">Multi-pass membrane protein</topology>
    </subcellularLocation>
</comment>
<keyword evidence="8 9" id="KW-0807">Transducer</keyword>
<dbReference type="PANTHER" id="PTHR22752:SF3">
    <property type="entry name" value="G-PROTEIN COUPLED RECEPTOR 135"/>
    <property type="match status" value="1"/>
</dbReference>
<keyword evidence="11" id="KW-1185">Reference proteome</keyword>
<evidence type="ECO:0000256" key="1">
    <source>
        <dbReference type="ARBA" id="ARBA00004651"/>
    </source>
</evidence>
<evidence type="ECO:0000313" key="10">
    <source>
        <dbReference type="EMBL" id="RXN08830.1"/>
    </source>
</evidence>
<dbReference type="PANTHER" id="PTHR22752">
    <property type="entry name" value="G PROTEIN-COUPLED RECEPTOR"/>
    <property type="match status" value="1"/>
</dbReference>
<evidence type="ECO:0000256" key="7">
    <source>
        <dbReference type="ARBA" id="ARBA00023170"/>
    </source>
</evidence>
<keyword evidence="2" id="KW-1003">Cell membrane</keyword>
<sequence length="450" mass="49894">MDLPGISNATVDNMSGSGFILETVTIKPVVNSLSTQAGNYTAGGEMHSNTTPVRSSEGNSVLQGIAVAAQALLLLAIFLLSSLGNSAVVVVIIKHRQLRTVTNAFIMSLSLSDFLTAVLCLPFSFMMLFSKDGKWMFGEPFCIANGFFNTCFGIISTLTMTLISFDRYYAIVRQPQAKIGRRRAIQLLAAVWFSAVVFAFPWYLFMETSGHLVVHKQGFYHCMYVFHSGTSRMGTAYSVALIVVCYLLPFALMCFCHYNICKTVRLSEIRVRPVTTYAHLLRFYSEMRTATTVLIMIVFSILCWGPYCLMGIITALGSYSFNPAMDTVAIWMAWANGAINPLIYAIRNPNISMLLGRSREEGYRTRNIAAYLSTQTQRRDAVRNRADRIRDRYVSRHGANSRLSSSSPANGGDVAMWACKNPAVFFCRDAHPDTITEPAVPKVETADTSL</sequence>
<dbReference type="Proteomes" id="UP000290572">
    <property type="component" value="Unassembled WGS sequence"/>
</dbReference>
<evidence type="ECO:0000256" key="4">
    <source>
        <dbReference type="ARBA" id="ARBA00022989"/>
    </source>
</evidence>
<comment type="similarity">
    <text evidence="9">Belongs to the G-protein coupled receptor 1 family.</text>
</comment>
<dbReference type="OrthoDB" id="9927625at2759"/>
<comment type="caution">
    <text evidence="10">The sequence shown here is derived from an EMBL/GenBank/DDBJ whole genome shotgun (WGS) entry which is preliminary data.</text>
</comment>
<dbReference type="PROSITE" id="PS00237">
    <property type="entry name" value="G_PROTEIN_RECEP_F1_1"/>
    <property type="match status" value="1"/>
</dbReference>
<reference evidence="10 11" key="1">
    <citation type="submission" date="2018-03" db="EMBL/GenBank/DDBJ databases">
        <title>Draft genome sequence of Rohu Carp (Labeo rohita).</title>
        <authorList>
            <person name="Das P."/>
            <person name="Kushwaha B."/>
            <person name="Joshi C.G."/>
            <person name="Kumar D."/>
            <person name="Nagpure N.S."/>
            <person name="Sahoo L."/>
            <person name="Das S.P."/>
            <person name="Bit A."/>
            <person name="Patnaik S."/>
            <person name="Meher P.K."/>
            <person name="Jayasankar P."/>
            <person name="Koringa P.G."/>
            <person name="Patel N.V."/>
            <person name="Hinsu A.T."/>
            <person name="Kumar R."/>
            <person name="Pandey M."/>
            <person name="Agarwal S."/>
            <person name="Srivastava S."/>
            <person name="Singh M."/>
            <person name="Iquebal M.A."/>
            <person name="Jaiswal S."/>
            <person name="Angadi U.B."/>
            <person name="Kumar N."/>
            <person name="Raza M."/>
            <person name="Shah T.M."/>
            <person name="Rai A."/>
            <person name="Jena J.K."/>
        </authorList>
    </citation>
    <scope>NUCLEOTIDE SEQUENCE [LARGE SCALE GENOMIC DNA]</scope>
    <source>
        <strain evidence="10">DASCIFA01</strain>
        <tissue evidence="10">Testis</tissue>
    </source>
</reference>
<keyword evidence="7 9" id="KW-0675">Receptor</keyword>
<dbReference type="InterPro" id="IPR017452">
    <property type="entry name" value="GPCR_Rhodpsn_7TM"/>
</dbReference>
<dbReference type="InterPro" id="IPR000276">
    <property type="entry name" value="GPCR_Rhodpsn"/>
</dbReference>
<dbReference type="GO" id="GO:0004930">
    <property type="term" value="F:G protein-coupled receptor activity"/>
    <property type="evidence" value="ECO:0007669"/>
    <property type="project" value="UniProtKB-KW"/>
</dbReference>
<dbReference type="EMBL" id="QBIY01013297">
    <property type="protein sequence ID" value="RXN08830.1"/>
    <property type="molecule type" value="Genomic_DNA"/>
</dbReference>
<keyword evidence="4" id="KW-1133">Transmembrane helix</keyword>